<keyword evidence="1" id="KW-0732">Signal</keyword>
<dbReference type="WBParaSite" id="Pan_g6072.t1">
    <property type="protein sequence ID" value="Pan_g6072.t1"/>
    <property type="gene ID" value="Pan_g6072"/>
</dbReference>
<evidence type="ECO:0000313" key="3">
    <source>
        <dbReference type="WBParaSite" id="Pan_g6072.t1"/>
    </source>
</evidence>
<reference evidence="2" key="1">
    <citation type="journal article" date="2013" name="Genetics">
        <title>The draft genome and transcriptome of Panagrellus redivivus are shaped by the harsh demands of a free-living lifestyle.</title>
        <authorList>
            <person name="Srinivasan J."/>
            <person name="Dillman A.R."/>
            <person name="Macchietto M.G."/>
            <person name="Heikkinen L."/>
            <person name="Lakso M."/>
            <person name="Fracchia K.M."/>
            <person name="Antoshechkin I."/>
            <person name="Mortazavi A."/>
            <person name="Wong G."/>
            <person name="Sternberg P.W."/>
        </authorList>
    </citation>
    <scope>NUCLEOTIDE SEQUENCE [LARGE SCALE GENOMIC DNA]</scope>
    <source>
        <strain evidence="2">MT8872</strain>
    </source>
</reference>
<keyword evidence="2" id="KW-1185">Reference proteome</keyword>
<dbReference type="AlphaFoldDB" id="A0A7E4W2S0"/>
<reference evidence="3" key="2">
    <citation type="submission" date="2020-10" db="UniProtKB">
        <authorList>
            <consortium name="WormBaseParasite"/>
        </authorList>
    </citation>
    <scope>IDENTIFICATION</scope>
</reference>
<accession>A0A7E4W2S0</accession>
<name>A0A7E4W2S0_PANRE</name>
<organism evidence="2 3">
    <name type="scientific">Panagrellus redivivus</name>
    <name type="common">Microworm</name>
    <dbReference type="NCBI Taxonomy" id="6233"/>
    <lineage>
        <taxon>Eukaryota</taxon>
        <taxon>Metazoa</taxon>
        <taxon>Ecdysozoa</taxon>
        <taxon>Nematoda</taxon>
        <taxon>Chromadorea</taxon>
        <taxon>Rhabditida</taxon>
        <taxon>Tylenchina</taxon>
        <taxon>Panagrolaimomorpha</taxon>
        <taxon>Panagrolaimoidea</taxon>
        <taxon>Panagrolaimidae</taxon>
        <taxon>Panagrellus</taxon>
    </lineage>
</organism>
<dbReference type="Proteomes" id="UP000492821">
    <property type="component" value="Unassembled WGS sequence"/>
</dbReference>
<evidence type="ECO:0000313" key="2">
    <source>
        <dbReference type="Proteomes" id="UP000492821"/>
    </source>
</evidence>
<protein>
    <submittedName>
        <fullName evidence="3">DUF148 domain-containing protein</fullName>
    </submittedName>
</protein>
<feature type="signal peptide" evidence="1">
    <location>
        <begin position="1"/>
        <end position="19"/>
    </location>
</feature>
<evidence type="ECO:0000256" key="1">
    <source>
        <dbReference type="SAM" id="SignalP"/>
    </source>
</evidence>
<sequence length="362" mass="40769">MHILIATLALVGIAAVSNAGPIGRPLDPSLAEGYPFELYPIPPRENRNLSNYVAVGFNVVSDAEMYRYIILKYVNDIKVSGKIPNNAEATVDELLSNWENMVERAYSFNYEPFASTMLIVIAVLVHAGLVAVTQALPVPEHKFTPKYKHFYDAFPADVNPFEIPPSGNRSLQNFKALSGFTTLDISMKAEHLIEFLNSSKVDERVSDNAEATVIELFHNLTKRVEEAYSFLYETIDQLYSEVELVHYTSLMARKLIGTDEDNRKRVEELLEQAEIEVFDFLGSQDAHVKSTFMKDSQIDKLLKEFTTLRDHVAQLLELNIIDTSEVTESQKRILVASVFWGQTGELPSPSQLDQMVEEINGS</sequence>
<proteinExistence type="predicted"/>
<feature type="chain" id="PRO_5028810906" evidence="1">
    <location>
        <begin position="20"/>
        <end position="362"/>
    </location>
</feature>